<dbReference type="EMBL" id="VSSQ01022790">
    <property type="protein sequence ID" value="MPM69316.1"/>
    <property type="molecule type" value="Genomic_DNA"/>
</dbReference>
<name>A0A645BV23_9ZZZZ</name>
<organism evidence="2">
    <name type="scientific">bioreactor metagenome</name>
    <dbReference type="NCBI Taxonomy" id="1076179"/>
    <lineage>
        <taxon>unclassified sequences</taxon>
        <taxon>metagenomes</taxon>
        <taxon>ecological metagenomes</taxon>
    </lineage>
</organism>
<proteinExistence type="predicted"/>
<sequence length="49" mass="5353">MDRLKKRCIGAILFAFGMGMLIARLIPIWGCLAAVIIAAVGIYLLTDRC</sequence>
<keyword evidence="1" id="KW-0812">Transmembrane</keyword>
<protein>
    <submittedName>
        <fullName evidence="2">Uncharacterized protein</fullName>
    </submittedName>
</protein>
<evidence type="ECO:0000256" key="1">
    <source>
        <dbReference type="SAM" id="Phobius"/>
    </source>
</evidence>
<accession>A0A645BV23</accession>
<evidence type="ECO:0000313" key="2">
    <source>
        <dbReference type="EMBL" id="MPM69316.1"/>
    </source>
</evidence>
<keyword evidence="1" id="KW-1133">Transmembrane helix</keyword>
<comment type="caution">
    <text evidence="2">The sequence shown here is derived from an EMBL/GenBank/DDBJ whole genome shotgun (WGS) entry which is preliminary data.</text>
</comment>
<reference evidence="2" key="1">
    <citation type="submission" date="2019-08" db="EMBL/GenBank/DDBJ databases">
        <authorList>
            <person name="Kucharzyk K."/>
            <person name="Murdoch R.W."/>
            <person name="Higgins S."/>
            <person name="Loffler F."/>
        </authorList>
    </citation>
    <scope>NUCLEOTIDE SEQUENCE</scope>
</reference>
<dbReference type="AlphaFoldDB" id="A0A645BV23"/>
<feature type="transmembrane region" description="Helical" evidence="1">
    <location>
        <begin position="12"/>
        <end position="45"/>
    </location>
</feature>
<keyword evidence="1" id="KW-0472">Membrane</keyword>
<gene>
    <name evidence="2" type="ORF">SDC9_116261</name>
</gene>